<dbReference type="GO" id="GO:0016491">
    <property type="term" value="F:oxidoreductase activity"/>
    <property type="evidence" value="ECO:0007669"/>
    <property type="project" value="TreeGrafter"/>
</dbReference>
<dbReference type="AlphaFoldDB" id="A0A812II52"/>
<dbReference type="InterPro" id="IPR011989">
    <property type="entry name" value="ARM-like"/>
</dbReference>
<name>A0A812II52_9DINO</name>
<evidence type="ECO:0000313" key="2">
    <source>
        <dbReference type="Proteomes" id="UP000604046"/>
    </source>
</evidence>
<dbReference type="SMART" id="SM00567">
    <property type="entry name" value="EZ_HEAT"/>
    <property type="match status" value="8"/>
</dbReference>
<reference evidence="1" key="1">
    <citation type="submission" date="2021-02" db="EMBL/GenBank/DDBJ databases">
        <authorList>
            <person name="Dougan E. K."/>
            <person name="Rhodes N."/>
            <person name="Thang M."/>
            <person name="Chan C."/>
        </authorList>
    </citation>
    <scope>NUCLEOTIDE SEQUENCE</scope>
</reference>
<dbReference type="InterPro" id="IPR004155">
    <property type="entry name" value="PBS_lyase_HEAT"/>
</dbReference>
<dbReference type="PANTHER" id="PTHR12697">
    <property type="entry name" value="PBS LYASE HEAT-LIKE PROTEIN"/>
    <property type="match status" value="1"/>
</dbReference>
<comment type="caution">
    <text evidence="1">The sequence shown here is derived from an EMBL/GenBank/DDBJ whole genome shotgun (WGS) entry which is preliminary data.</text>
</comment>
<protein>
    <submittedName>
        <fullName evidence="1">Uncharacterized protein</fullName>
    </submittedName>
</protein>
<accession>A0A812II52</accession>
<dbReference type="Pfam" id="PF13646">
    <property type="entry name" value="HEAT_2"/>
    <property type="match status" value="3"/>
</dbReference>
<organism evidence="1 2">
    <name type="scientific">Symbiodinium natans</name>
    <dbReference type="NCBI Taxonomy" id="878477"/>
    <lineage>
        <taxon>Eukaryota</taxon>
        <taxon>Sar</taxon>
        <taxon>Alveolata</taxon>
        <taxon>Dinophyceae</taxon>
        <taxon>Suessiales</taxon>
        <taxon>Symbiodiniaceae</taxon>
        <taxon>Symbiodinium</taxon>
    </lineage>
</organism>
<dbReference type="OrthoDB" id="434814at2759"/>
<dbReference type="EMBL" id="CAJNDS010000292">
    <property type="protein sequence ID" value="CAE7039916.1"/>
    <property type="molecule type" value="Genomic_DNA"/>
</dbReference>
<dbReference type="SUPFAM" id="SSF48371">
    <property type="entry name" value="ARM repeat"/>
    <property type="match status" value="1"/>
</dbReference>
<evidence type="ECO:0000313" key="1">
    <source>
        <dbReference type="EMBL" id="CAE7039916.1"/>
    </source>
</evidence>
<keyword evidence="2" id="KW-1185">Reference proteome</keyword>
<proteinExistence type="predicted"/>
<dbReference type="InterPro" id="IPR016024">
    <property type="entry name" value="ARM-type_fold"/>
</dbReference>
<dbReference type="Gene3D" id="1.25.10.10">
    <property type="entry name" value="Leucine-rich Repeat Variant"/>
    <property type="match status" value="6"/>
</dbReference>
<sequence length="678" mass="71948">MASGHAADFASVEYGAQALIEMGPTVVEVRPKDVLETVSALVDIFIRHPDESVAGQLLSELGPMMACPEVARKLLALLASDLEQSSRRRVAQAMALLGPASARACKGFVKKLVELLSDSDDELQKSAAVAMGQLGACKNLVSKLVDWRTDSDLHKQSIAADVLLQLGPASVPKRLMELFQDPAASMRCFSAEAMGMQGPSAAEACPEAVSKLVDLMLADPDLYVRLTAAQALKQLGPTIATDCPEAISKLIESLADPDQPGRCYAAEALLQLGPAMVEVRPDFMFHLVELLEDPDASVRGAAAEAVGELSLEHLKGCPKAVLGLVRLLEDEKEEVRSRAEGAVRRLGPAIRPSLEKLLNLLGDDEWQAADLIGELGPTAVDCAQALCKLETLLEAPDKQVRITAATSLGKLGPKAVQAVPRLAELLVQMLEDSDSEVRDRAAQVFGELGPSASEACPWGVRRLAQLLKDPELEVRISATESLGHFGVSVLKACPDCVQTLLELPAEMSREKALAMRKLGLVTHPAFQEAVCKVVDSLADPDWMTRHQVVIALEQLGPAAAQALLAKQEMVLEALQDGVEDPEGTLCQHLCQALITCLDASGASGSGQQHRLALLRAAAVSVSNDNGQKNVLLRHVASSRASNGSELELGVVCVQDKFNLKASKAVAGPVKAVGSIGSE</sequence>
<gene>
    <name evidence="1" type="ORF">SNAT2548_LOCUS4735</name>
</gene>
<dbReference type="Proteomes" id="UP000604046">
    <property type="component" value="Unassembled WGS sequence"/>
</dbReference>
<dbReference type="PANTHER" id="PTHR12697:SF5">
    <property type="entry name" value="DEOXYHYPUSINE HYDROXYLASE"/>
    <property type="match status" value="1"/>
</dbReference>